<dbReference type="RefSeq" id="WP_262396020.1">
    <property type="nucleotide sequence ID" value="NZ_JACRTD010000009.1"/>
</dbReference>
<organism evidence="2 3">
    <name type="scientific">Youxingia wuxianensis</name>
    <dbReference type="NCBI Taxonomy" id="2763678"/>
    <lineage>
        <taxon>Bacteria</taxon>
        <taxon>Bacillati</taxon>
        <taxon>Bacillota</taxon>
        <taxon>Clostridia</taxon>
        <taxon>Eubacteriales</taxon>
        <taxon>Oscillospiraceae</taxon>
        <taxon>Youxingia</taxon>
    </lineage>
</organism>
<proteinExistence type="predicted"/>
<evidence type="ECO:0000313" key="3">
    <source>
        <dbReference type="Proteomes" id="UP000623678"/>
    </source>
</evidence>
<protein>
    <recommendedName>
        <fullName evidence="4">Alginate lyase</fullName>
    </recommendedName>
</protein>
<dbReference type="AlphaFoldDB" id="A0A926ETZ0"/>
<comment type="caution">
    <text evidence="2">The sequence shown here is derived from an EMBL/GenBank/DDBJ whole genome shotgun (WGS) entry which is preliminary data.</text>
</comment>
<dbReference type="Proteomes" id="UP000623678">
    <property type="component" value="Unassembled WGS sequence"/>
</dbReference>
<accession>A0A926ETZ0</accession>
<sequence>MKKVRFLLCLALILAMTTGMLAPAAVAILDGDGFNKATVDKRWVTDRYEPEEFDVARGNARSTKLVKDSKGNYDEVDNDGKVKTLRLTVGSGGFYQNRPADRKSDYYMVQGKKLPVETSSKNTWTVTGKLYVGQAYFSGSDQRRTQLSVYLKDGEGNPIEICPTLSLHKNGDNSPIWRYYNPKGKGARGWNTGDSFLNKDNELEELYVEEGWVTVMIKCNKGVITYWIGNKKIGNCTLDTTDVYPQAIAVNAYNYGKEYTVEWDNIYLYDGSYALPKADNND</sequence>
<keyword evidence="1" id="KW-0732">Signal</keyword>
<evidence type="ECO:0008006" key="4">
    <source>
        <dbReference type="Google" id="ProtNLM"/>
    </source>
</evidence>
<gene>
    <name evidence="2" type="ORF">H8705_11980</name>
</gene>
<name>A0A926ETZ0_9FIRM</name>
<evidence type="ECO:0000313" key="2">
    <source>
        <dbReference type="EMBL" id="MBC8586299.1"/>
    </source>
</evidence>
<dbReference type="EMBL" id="JACRTD010000009">
    <property type="protein sequence ID" value="MBC8586299.1"/>
    <property type="molecule type" value="Genomic_DNA"/>
</dbReference>
<evidence type="ECO:0000256" key="1">
    <source>
        <dbReference type="SAM" id="SignalP"/>
    </source>
</evidence>
<feature type="signal peptide" evidence="1">
    <location>
        <begin position="1"/>
        <end position="24"/>
    </location>
</feature>
<keyword evidence="3" id="KW-1185">Reference proteome</keyword>
<feature type="chain" id="PRO_5038023929" description="Alginate lyase" evidence="1">
    <location>
        <begin position="25"/>
        <end position="282"/>
    </location>
</feature>
<reference evidence="2" key="1">
    <citation type="submission" date="2020-08" db="EMBL/GenBank/DDBJ databases">
        <title>Genome public.</title>
        <authorList>
            <person name="Liu C."/>
            <person name="Sun Q."/>
        </authorList>
    </citation>
    <scope>NUCLEOTIDE SEQUENCE</scope>
    <source>
        <strain evidence="2">NSJ-64</strain>
    </source>
</reference>